<evidence type="ECO:0000313" key="4">
    <source>
        <dbReference type="Proteomes" id="UP000233332"/>
    </source>
</evidence>
<dbReference type="PROSITE" id="PS50113">
    <property type="entry name" value="PAC"/>
    <property type="match status" value="2"/>
</dbReference>
<dbReference type="NCBIfam" id="TIGR00229">
    <property type="entry name" value="sensory_box"/>
    <property type="match status" value="2"/>
</dbReference>
<proteinExistence type="predicted"/>
<comment type="caution">
    <text evidence="3">The sequence shown here is derived from an EMBL/GenBank/DDBJ whole genome shotgun (WGS) entry which is preliminary data.</text>
</comment>
<accession>A0A2N3LBE2</accession>
<evidence type="ECO:0000259" key="2">
    <source>
        <dbReference type="PROSITE" id="PS50113"/>
    </source>
</evidence>
<feature type="domain" description="PAC" evidence="2">
    <location>
        <begin position="85"/>
        <end position="139"/>
    </location>
</feature>
<sequence>MNSMTSTVDQAYDPFRVAASVSDALFAIVEFDVTGKILHANDRFLSLMGYCDTEIIGKQQSMFLPDDVNTGPEHDMCWTDLRAGKSRQAILPRITKTGQRIWIEATYAPVRNPKGDVVKIVKFATDVTERQETLVDLRGKVNAIEHSHAVVEFDLGGNILTANHHFLCVMGYQLSEIVGCHHSMFVGPKVAKSADYRAFWRSLCNGNHRARQFKRFTKDGSEVWFEATYNPILDGDGAVCKIVKFAVDITDQVRMLTDLKATLDTSLLDVDHGLGVLDQYSEENNLSCTQARAHLEVSSMVAGRLVNCAAETSDRMRGLRSVADHVFDTATEGAVAAAALEDVVDVVQEITCEFSDVARQIETLQERTMKRGALEQDGKGGDAAFADLLDELAKLSVRMNAACQQMTAQGEILKDRVDENTFKSGRIRSDLKAMLSSVAVASMSVERQSGITSQVSSEMHGIQTALEASCDLSAKTQQVSRQVGDVIGWVREASAVLAR</sequence>
<keyword evidence="4" id="KW-1185">Reference proteome</keyword>
<dbReference type="Pfam" id="PF08447">
    <property type="entry name" value="PAS_3"/>
    <property type="match status" value="1"/>
</dbReference>
<dbReference type="InterPro" id="IPR013655">
    <property type="entry name" value="PAS_fold_3"/>
</dbReference>
<dbReference type="Gene3D" id="3.30.450.20">
    <property type="entry name" value="PAS domain"/>
    <property type="match status" value="2"/>
</dbReference>
<dbReference type="CDD" id="cd00130">
    <property type="entry name" value="PAS"/>
    <property type="match status" value="2"/>
</dbReference>
<dbReference type="InterPro" id="IPR035965">
    <property type="entry name" value="PAS-like_dom_sf"/>
</dbReference>
<dbReference type="InterPro" id="IPR000700">
    <property type="entry name" value="PAS-assoc_C"/>
</dbReference>
<evidence type="ECO:0000313" key="3">
    <source>
        <dbReference type="EMBL" id="PKR60145.1"/>
    </source>
</evidence>
<dbReference type="SMART" id="SM00086">
    <property type="entry name" value="PAC"/>
    <property type="match status" value="2"/>
</dbReference>
<protein>
    <submittedName>
        <fullName evidence="3">Chemotaxis protein</fullName>
    </submittedName>
</protein>
<dbReference type="PROSITE" id="PS50112">
    <property type="entry name" value="PAS"/>
    <property type="match status" value="1"/>
</dbReference>
<dbReference type="PANTHER" id="PTHR24422:SF10">
    <property type="entry name" value="CHEMOTAXIS PROTEIN METHYLTRANSFERASE 2"/>
    <property type="match status" value="1"/>
</dbReference>
<dbReference type="Pfam" id="PF13426">
    <property type="entry name" value="PAS_9"/>
    <property type="match status" value="1"/>
</dbReference>
<dbReference type="Proteomes" id="UP000233332">
    <property type="component" value="Unassembled WGS sequence"/>
</dbReference>
<name>A0A2N3LBE2_9PROT</name>
<dbReference type="EMBL" id="NXGX01000001">
    <property type="protein sequence ID" value="PKR60145.1"/>
    <property type="molecule type" value="Genomic_DNA"/>
</dbReference>
<feature type="domain" description="PAS" evidence="1">
    <location>
        <begin position="28"/>
        <end position="67"/>
    </location>
</feature>
<dbReference type="RefSeq" id="WP_101299420.1">
    <property type="nucleotide sequence ID" value="NZ_NXGX01000001.1"/>
</dbReference>
<dbReference type="InterPro" id="IPR050903">
    <property type="entry name" value="Bact_Chemotaxis_MeTrfase"/>
</dbReference>
<reference evidence="3 4" key="1">
    <citation type="submission" date="2017-09" db="EMBL/GenBank/DDBJ databases">
        <title>Biodiversity and function of Thalassospira species in the particle-attached aromatic-hydrocarbon-degrading consortia from the surface seawater of the China South Sea.</title>
        <authorList>
            <person name="Dong C."/>
            <person name="Lai Q."/>
            <person name="Shao Z."/>
        </authorList>
    </citation>
    <scope>NUCLEOTIDE SEQUENCE [LARGE SCALE GENOMIC DNA]</scope>
    <source>
        <strain evidence="3 4">139Z-12</strain>
    </source>
</reference>
<dbReference type="PANTHER" id="PTHR24422">
    <property type="entry name" value="CHEMOTAXIS PROTEIN METHYLTRANSFERASE"/>
    <property type="match status" value="1"/>
</dbReference>
<dbReference type="SUPFAM" id="SSF55785">
    <property type="entry name" value="PYP-like sensor domain (PAS domain)"/>
    <property type="match status" value="2"/>
</dbReference>
<gene>
    <name evidence="3" type="ORF">COO92_01910</name>
</gene>
<dbReference type="AlphaFoldDB" id="A0A2N3LBE2"/>
<dbReference type="InterPro" id="IPR001610">
    <property type="entry name" value="PAC"/>
</dbReference>
<evidence type="ECO:0000259" key="1">
    <source>
        <dbReference type="PROSITE" id="PS50112"/>
    </source>
</evidence>
<organism evidence="3 4">
    <name type="scientific">Thalassospira lohafexi</name>
    <dbReference type="NCBI Taxonomy" id="744227"/>
    <lineage>
        <taxon>Bacteria</taxon>
        <taxon>Pseudomonadati</taxon>
        <taxon>Pseudomonadota</taxon>
        <taxon>Alphaproteobacteria</taxon>
        <taxon>Rhodospirillales</taxon>
        <taxon>Thalassospiraceae</taxon>
        <taxon>Thalassospira</taxon>
    </lineage>
</organism>
<dbReference type="InterPro" id="IPR000014">
    <property type="entry name" value="PAS"/>
</dbReference>
<feature type="domain" description="PAC" evidence="2">
    <location>
        <begin position="209"/>
        <end position="261"/>
    </location>
</feature>